<sequence>MRGDTGTAIKFNKMLAGDDRVGIADDLCRFAATLEHLIIYGASSNLHQAGIDAYIAKAQGRLSLWPEPIMGTFSEFAQGLLRFLSLRSDFHAIGGEPYFTTVLQRRLKQCLHDVFERQCDAGGALSILHGDTPHWRREPASSERIVRQPAFDEVVIHRGDFIQFMVPPSGFPQVIAGFELCTDDRALLDQWSDVGGWFMPRFQREDRAAALLPEFEDDALNARVDGAGSFWVQAVGIPATEAGPPDLPAEMKRLLVNVPEHWPGRYAESMAFVTFIERQSLRHTKQTSAHQRVRRLIELGRADDYPPSPTSVRPHIYRATYRVV</sequence>
<gene>
    <name evidence="1" type="ORF">PQ455_03410</name>
</gene>
<evidence type="ECO:0000313" key="1">
    <source>
        <dbReference type="EMBL" id="WCT74289.1"/>
    </source>
</evidence>
<accession>A0ABY7TR16</accession>
<name>A0ABY7TR16_9SPHN</name>
<dbReference type="Proteomes" id="UP001220395">
    <property type="component" value="Chromosome"/>
</dbReference>
<keyword evidence="2" id="KW-1185">Reference proteome</keyword>
<dbReference type="EMBL" id="CP117411">
    <property type="protein sequence ID" value="WCT74289.1"/>
    <property type="molecule type" value="Genomic_DNA"/>
</dbReference>
<reference evidence="1 2" key="1">
    <citation type="submission" date="2023-02" db="EMBL/GenBank/DDBJ databases">
        <title>Genome sequence of Sphingomonas naphthae.</title>
        <authorList>
            <person name="Kim S."/>
            <person name="Heo J."/>
            <person name="Kwon S.-W."/>
        </authorList>
    </citation>
    <scope>NUCLEOTIDE SEQUENCE [LARGE SCALE GENOMIC DNA]</scope>
    <source>
        <strain evidence="1 2">KACC 18716</strain>
    </source>
</reference>
<dbReference type="RefSeq" id="WP_273689207.1">
    <property type="nucleotide sequence ID" value="NZ_CP117411.1"/>
</dbReference>
<organism evidence="1 2">
    <name type="scientific">Sphingomonas naphthae</name>
    <dbReference type="NCBI Taxonomy" id="1813468"/>
    <lineage>
        <taxon>Bacteria</taxon>
        <taxon>Pseudomonadati</taxon>
        <taxon>Pseudomonadota</taxon>
        <taxon>Alphaproteobacteria</taxon>
        <taxon>Sphingomonadales</taxon>
        <taxon>Sphingomonadaceae</taxon>
        <taxon>Sphingomonas</taxon>
    </lineage>
</organism>
<protein>
    <submittedName>
        <fullName evidence="1">Uncharacterized protein</fullName>
    </submittedName>
</protein>
<proteinExistence type="predicted"/>
<evidence type="ECO:0000313" key="2">
    <source>
        <dbReference type="Proteomes" id="UP001220395"/>
    </source>
</evidence>